<feature type="domain" description="EamA" evidence="7">
    <location>
        <begin position="153"/>
        <end position="289"/>
    </location>
</feature>
<dbReference type="InterPro" id="IPR050638">
    <property type="entry name" value="AA-Vitamin_Transporters"/>
</dbReference>
<evidence type="ECO:0000256" key="4">
    <source>
        <dbReference type="ARBA" id="ARBA00022989"/>
    </source>
</evidence>
<keyword evidence="4 6" id="KW-1133">Transmembrane helix</keyword>
<keyword evidence="9" id="KW-1185">Reference proteome</keyword>
<feature type="transmembrane region" description="Helical" evidence="6">
    <location>
        <begin position="152"/>
        <end position="172"/>
    </location>
</feature>
<protein>
    <submittedName>
        <fullName evidence="8">DMT family transporter</fullName>
    </submittedName>
</protein>
<feature type="transmembrane region" description="Helical" evidence="6">
    <location>
        <begin position="129"/>
        <end position="146"/>
    </location>
</feature>
<dbReference type="Proteomes" id="UP000321926">
    <property type="component" value="Unassembled WGS sequence"/>
</dbReference>
<dbReference type="InterPro" id="IPR000620">
    <property type="entry name" value="EamA_dom"/>
</dbReference>
<feature type="transmembrane region" description="Helical" evidence="6">
    <location>
        <begin position="184"/>
        <end position="204"/>
    </location>
</feature>
<dbReference type="GO" id="GO:0005886">
    <property type="term" value="C:plasma membrane"/>
    <property type="evidence" value="ECO:0007669"/>
    <property type="project" value="UniProtKB-SubCell"/>
</dbReference>
<dbReference type="AlphaFoldDB" id="A0A5C8JJI1"/>
<sequence length="305" mass="32852">MNKQVQVHGALFLVALIYGSNYSIAKEVMPVYVGPFGLIIIRVVSAALFFGLLSRVVVKEKITGWADNWRSVACGLTGIAINQLCFFGGLNLTAPINAALLMVISPVTVLLFSALLLKERVGSRKISGIVIACLGAVLLISSSQSANVPGNWLGDVLIILNATSFGMYLVLVKPLMAKYNAITVVSRIFAVGAVVVVPFGFNQVLAPDYSSFPGTIWAAILFMILGVTIITYLLNTWALKYANPSLVGIYIYLQPVLAILIAVGFGKDVFTWQKAFFALMIFGGVYLVSRNKPIPKKAVEHTSSS</sequence>
<evidence type="ECO:0000256" key="5">
    <source>
        <dbReference type="ARBA" id="ARBA00023136"/>
    </source>
</evidence>
<feature type="domain" description="EamA" evidence="7">
    <location>
        <begin position="11"/>
        <end position="140"/>
    </location>
</feature>
<evidence type="ECO:0000256" key="6">
    <source>
        <dbReference type="SAM" id="Phobius"/>
    </source>
</evidence>
<dbReference type="InterPro" id="IPR037185">
    <property type="entry name" value="EmrE-like"/>
</dbReference>
<dbReference type="Gene3D" id="1.10.3730.20">
    <property type="match status" value="1"/>
</dbReference>
<feature type="transmembrane region" description="Helical" evidence="6">
    <location>
        <begin position="271"/>
        <end position="288"/>
    </location>
</feature>
<evidence type="ECO:0000259" key="7">
    <source>
        <dbReference type="Pfam" id="PF00892"/>
    </source>
</evidence>
<dbReference type="RefSeq" id="WP_147922934.1">
    <property type="nucleotide sequence ID" value="NZ_VRTY01000071.1"/>
</dbReference>
<feature type="transmembrane region" description="Helical" evidence="6">
    <location>
        <begin position="96"/>
        <end position="117"/>
    </location>
</feature>
<dbReference type="Pfam" id="PF00892">
    <property type="entry name" value="EamA"/>
    <property type="match status" value="2"/>
</dbReference>
<organism evidence="8 9">
    <name type="scientific">Pontibacter qinzhouensis</name>
    <dbReference type="NCBI Taxonomy" id="2603253"/>
    <lineage>
        <taxon>Bacteria</taxon>
        <taxon>Pseudomonadati</taxon>
        <taxon>Bacteroidota</taxon>
        <taxon>Cytophagia</taxon>
        <taxon>Cytophagales</taxon>
        <taxon>Hymenobacteraceae</taxon>
        <taxon>Pontibacter</taxon>
    </lineage>
</organism>
<feature type="transmembrane region" description="Helical" evidence="6">
    <location>
        <begin position="216"/>
        <end position="234"/>
    </location>
</feature>
<keyword evidence="2" id="KW-1003">Cell membrane</keyword>
<feature type="transmembrane region" description="Helical" evidence="6">
    <location>
        <begin position="69"/>
        <end position="90"/>
    </location>
</feature>
<comment type="subcellular location">
    <subcellularLocation>
        <location evidence="1">Cell membrane</location>
        <topology evidence="1">Multi-pass membrane protein</topology>
    </subcellularLocation>
</comment>
<dbReference type="EMBL" id="VRTY01000071">
    <property type="protein sequence ID" value="TXK36747.1"/>
    <property type="molecule type" value="Genomic_DNA"/>
</dbReference>
<feature type="transmembrane region" description="Helical" evidence="6">
    <location>
        <begin position="246"/>
        <end position="265"/>
    </location>
</feature>
<dbReference type="OrthoDB" id="9811486at2"/>
<evidence type="ECO:0000256" key="3">
    <source>
        <dbReference type="ARBA" id="ARBA00022692"/>
    </source>
</evidence>
<gene>
    <name evidence="8" type="ORF">FVR03_16860</name>
</gene>
<evidence type="ECO:0000256" key="1">
    <source>
        <dbReference type="ARBA" id="ARBA00004651"/>
    </source>
</evidence>
<reference evidence="8 9" key="1">
    <citation type="submission" date="2019-08" db="EMBL/GenBank/DDBJ databases">
        <authorList>
            <person name="Shi S."/>
        </authorList>
    </citation>
    <scope>NUCLEOTIDE SEQUENCE [LARGE SCALE GENOMIC DNA]</scope>
    <source>
        <strain evidence="8 9">GY10130</strain>
    </source>
</reference>
<evidence type="ECO:0000256" key="2">
    <source>
        <dbReference type="ARBA" id="ARBA00022475"/>
    </source>
</evidence>
<name>A0A5C8JJI1_9BACT</name>
<keyword evidence="3 6" id="KW-0812">Transmembrane</keyword>
<comment type="caution">
    <text evidence="8">The sequence shown here is derived from an EMBL/GenBank/DDBJ whole genome shotgun (WGS) entry which is preliminary data.</text>
</comment>
<proteinExistence type="predicted"/>
<feature type="transmembrane region" description="Helical" evidence="6">
    <location>
        <begin position="35"/>
        <end position="57"/>
    </location>
</feature>
<dbReference type="PANTHER" id="PTHR32322">
    <property type="entry name" value="INNER MEMBRANE TRANSPORTER"/>
    <property type="match status" value="1"/>
</dbReference>
<evidence type="ECO:0000313" key="9">
    <source>
        <dbReference type="Proteomes" id="UP000321926"/>
    </source>
</evidence>
<evidence type="ECO:0000313" key="8">
    <source>
        <dbReference type="EMBL" id="TXK36747.1"/>
    </source>
</evidence>
<accession>A0A5C8JJI1</accession>
<keyword evidence="5 6" id="KW-0472">Membrane</keyword>
<dbReference type="PANTHER" id="PTHR32322:SF18">
    <property type="entry name" value="S-ADENOSYLMETHIONINE_S-ADENOSYLHOMOCYSTEINE TRANSPORTER"/>
    <property type="match status" value="1"/>
</dbReference>
<dbReference type="SUPFAM" id="SSF103481">
    <property type="entry name" value="Multidrug resistance efflux transporter EmrE"/>
    <property type="match status" value="2"/>
</dbReference>